<accession>A0A839Z431</accession>
<gene>
    <name evidence="4" type="ORF">FHS55_000968</name>
</gene>
<dbReference type="PROSITE" id="PS00584">
    <property type="entry name" value="PFKB_KINASES_2"/>
    <property type="match status" value="1"/>
</dbReference>
<evidence type="ECO:0000313" key="5">
    <source>
        <dbReference type="Proteomes" id="UP000533469"/>
    </source>
</evidence>
<organism evidence="4 5">
    <name type="scientific">Ancylobacter tetraedralis</name>
    <dbReference type="NCBI Taxonomy" id="217068"/>
    <lineage>
        <taxon>Bacteria</taxon>
        <taxon>Pseudomonadati</taxon>
        <taxon>Pseudomonadota</taxon>
        <taxon>Alphaproteobacteria</taxon>
        <taxon>Hyphomicrobiales</taxon>
        <taxon>Xanthobacteraceae</taxon>
        <taxon>Ancylobacter</taxon>
    </lineage>
</organism>
<keyword evidence="5" id="KW-1185">Reference proteome</keyword>
<dbReference type="AlphaFoldDB" id="A0A839Z431"/>
<dbReference type="PANTHER" id="PTHR10584:SF166">
    <property type="entry name" value="RIBOKINASE"/>
    <property type="match status" value="1"/>
</dbReference>
<dbReference type="InterPro" id="IPR029056">
    <property type="entry name" value="Ribokinase-like"/>
</dbReference>
<sequence length="306" mass="31525">MSSQRLLVMGYLSIDTVTQADGASRIVPGGAGLYAALGAARAGAQVDLCASIGTDFPAAWIAALEAAGVGTSQLARQEYPSRRAHIDHAADGRRGSRHYDDPAWWEASRRHAPAPPDDLSAYRVAVACPMPAKSLGDFLARADRSGVAVVADTNEIFASTEGEAILEMLPFLDVFAPSREETRLLAPGMSDDAAARDLAARGRAGTEGPVVIQKRGAEGLFIIDGRGIGEWYLPALTADVVDPTGAGDATVGAFAAARMQGAPPLEAGRTAQRIGTLVVSGHGPSALCAALPPLSSSCAGQGVLVR</sequence>
<dbReference type="InterPro" id="IPR011611">
    <property type="entry name" value="PfkB_dom"/>
</dbReference>
<evidence type="ECO:0000256" key="2">
    <source>
        <dbReference type="ARBA" id="ARBA00022777"/>
    </source>
</evidence>
<dbReference type="Pfam" id="PF00294">
    <property type="entry name" value="PfkB"/>
    <property type="match status" value="1"/>
</dbReference>
<dbReference type="Gene3D" id="3.40.1190.20">
    <property type="match status" value="1"/>
</dbReference>
<keyword evidence="1" id="KW-0808">Transferase</keyword>
<comment type="caution">
    <text evidence="4">The sequence shown here is derived from an EMBL/GenBank/DDBJ whole genome shotgun (WGS) entry which is preliminary data.</text>
</comment>
<dbReference type="RefSeq" id="WP_183188484.1">
    <property type="nucleotide sequence ID" value="NZ_JACICD010000001.1"/>
</dbReference>
<proteinExistence type="predicted"/>
<evidence type="ECO:0000256" key="1">
    <source>
        <dbReference type="ARBA" id="ARBA00022679"/>
    </source>
</evidence>
<dbReference type="GO" id="GO:0005829">
    <property type="term" value="C:cytosol"/>
    <property type="evidence" value="ECO:0007669"/>
    <property type="project" value="TreeGrafter"/>
</dbReference>
<dbReference type="EMBL" id="JACICD010000001">
    <property type="protein sequence ID" value="MBB3770382.1"/>
    <property type="molecule type" value="Genomic_DNA"/>
</dbReference>
<reference evidence="4 5" key="1">
    <citation type="submission" date="2020-08" db="EMBL/GenBank/DDBJ databases">
        <title>Genomic Encyclopedia of Type Strains, Phase IV (KMG-IV): sequencing the most valuable type-strain genomes for metagenomic binning, comparative biology and taxonomic classification.</title>
        <authorList>
            <person name="Goeker M."/>
        </authorList>
    </citation>
    <scope>NUCLEOTIDE SEQUENCE [LARGE SCALE GENOMIC DNA]</scope>
    <source>
        <strain evidence="4 5">DSM 5895</strain>
    </source>
</reference>
<dbReference type="PANTHER" id="PTHR10584">
    <property type="entry name" value="SUGAR KINASE"/>
    <property type="match status" value="1"/>
</dbReference>
<dbReference type="InterPro" id="IPR002173">
    <property type="entry name" value="Carboh/pur_kinase_PfkB_CS"/>
</dbReference>
<protein>
    <submittedName>
        <fullName evidence="4">Sugar/nucleoside kinase (Ribokinase family)</fullName>
    </submittedName>
</protein>
<evidence type="ECO:0000259" key="3">
    <source>
        <dbReference type="Pfam" id="PF00294"/>
    </source>
</evidence>
<evidence type="ECO:0000313" key="4">
    <source>
        <dbReference type="EMBL" id="MBB3770382.1"/>
    </source>
</evidence>
<dbReference type="SUPFAM" id="SSF53613">
    <property type="entry name" value="Ribokinase-like"/>
    <property type="match status" value="1"/>
</dbReference>
<feature type="domain" description="Carbohydrate kinase PfkB" evidence="3">
    <location>
        <begin position="24"/>
        <end position="286"/>
    </location>
</feature>
<keyword evidence="2 4" id="KW-0418">Kinase</keyword>
<dbReference type="Proteomes" id="UP000533469">
    <property type="component" value="Unassembled WGS sequence"/>
</dbReference>
<dbReference type="GO" id="GO:0016301">
    <property type="term" value="F:kinase activity"/>
    <property type="evidence" value="ECO:0007669"/>
    <property type="project" value="UniProtKB-KW"/>
</dbReference>
<name>A0A839Z431_9HYPH</name>